<dbReference type="Proteomes" id="UP001596405">
    <property type="component" value="Unassembled WGS sequence"/>
</dbReference>
<accession>A0ABW2DET7</accession>
<keyword evidence="3" id="KW-1185">Reference proteome</keyword>
<dbReference type="EMBL" id="JBHSYQ010000003">
    <property type="protein sequence ID" value="MFC6996367.1"/>
    <property type="molecule type" value="Genomic_DNA"/>
</dbReference>
<reference evidence="3" key="1">
    <citation type="journal article" date="2019" name="Int. J. Syst. Evol. Microbiol.">
        <title>The Global Catalogue of Microorganisms (GCM) 10K type strain sequencing project: providing services to taxonomists for standard genome sequencing and annotation.</title>
        <authorList>
            <consortium name="The Broad Institute Genomics Platform"/>
            <consortium name="The Broad Institute Genome Sequencing Center for Infectious Disease"/>
            <person name="Wu L."/>
            <person name="Ma J."/>
        </authorList>
    </citation>
    <scope>NUCLEOTIDE SEQUENCE [LARGE SCALE GENOMIC DNA]</scope>
    <source>
        <strain evidence="3">CGMCC 4.7393</strain>
    </source>
</reference>
<evidence type="ECO:0000313" key="3">
    <source>
        <dbReference type="Proteomes" id="UP001596405"/>
    </source>
</evidence>
<dbReference type="RefSeq" id="WP_066620157.1">
    <property type="nucleotide sequence ID" value="NZ_JBHSYQ010000003.1"/>
</dbReference>
<sequence>MKKFWILIKYEWLSFRADKGLLILVTLALLAGLYGIYYGTTEVERQRQNIAGLEKLTEQNVEELKAKYPEGTDAGDIGYYHSTFAVHHPDSWAALALGQRDVNTYYIKLRLLNLQSQLYDTENINPQKVLAGNFDLSFVLVYLFPLLIIGLCFNILSIEKEQGTLPLLLSQPISLPLVVGAKLTFRMLVVLSLGLLLSVVAMVWGGVVPDGRVALWLGVVVLYCLFWFAVTFLVAALQKNSAFNAVTLLGVWLLLTIVIPALLNVYVSMKQPVPQALALTTQQREVVHGGWDKPKRETMEQFFTLYPQYRDTTEIKVHFVWRWYYAFHHLGDVALADLARQYKESLLARHELVQKMNVLSVPVNVQGIFNAVAGSDLPSYVQFLQSATQYHDGLREFYYPYLFNQVTFTHADFAKEPRHHFASVPDTASAVAGLVKLLVSVLLVFGVALLLFRWRVASVK</sequence>
<feature type="transmembrane region" description="Helical" evidence="1">
    <location>
        <begin position="213"/>
        <end position="235"/>
    </location>
</feature>
<keyword evidence="1" id="KW-0812">Transmembrane</keyword>
<dbReference type="Pfam" id="PF12040">
    <property type="entry name" value="DUF3526"/>
    <property type="match status" value="1"/>
</dbReference>
<dbReference type="InterPro" id="IPR021913">
    <property type="entry name" value="DUF3526"/>
</dbReference>
<evidence type="ECO:0000256" key="1">
    <source>
        <dbReference type="SAM" id="Phobius"/>
    </source>
</evidence>
<feature type="transmembrane region" description="Helical" evidence="1">
    <location>
        <begin position="21"/>
        <end position="39"/>
    </location>
</feature>
<evidence type="ECO:0000313" key="2">
    <source>
        <dbReference type="EMBL" id="MFC6996367.1"/>
    </source>
</evidence>
<feature type="transmembrane region" description="Helical" evidence="1">
    <location>
        <begin position="136"/>
        <end position="156"/>
    </location>
</feature>
<gene>
    <name evidence="2" type="ORF">ACFQHR_01965</name>
</gene>
<feature type="transmembrane region" description="Helical" evidence="1">
    <location>
        <begin position="430"/>
        <end position="452"/>
    </location>
</feature>
<dbReference type="PANTHER" id="PTHR43471:SF14">
    <property type="entry name" value="ABC-2 TYPE TRANSPORT SYSTEM PERMEASE PROTEIN"/>
    <property type="match status" value="1"/>
</dbReference>
<comment type="caution">
    <text evidence="2">The sequence shown here is derived from an EMBL/GenBank/DDBJ whole genome shotgun (WGS) entry which is preliminary data.</text>
</comment>
<organism evidence="2 3">
    <name type="scientific">Rufibacter roseus</name>
    <dbReference type="NCBI Taxonomy" id="1567108"/>
    <lineage>
        <taxon>Bacteria</taxon>
        <taxon>Pseudomonadati</taxon>
        <taxon>Bacteroidota</taxon>
        <taxon>Cytophagia</taxon>
        <taxon>Cytophagales</taxon>
        <taxon>Hymenobacteraceae</taxon>
        <taxon>Rufibacter</taxon>
    </lineage>
</organism>
<proteinExistence type="predicted"/>
<feature type="transmembrane region" description="Helical" evidence="1">
    <location>
        <begin position="187"/>
        <end position="207"/>
    </location>
</feature>
<feature type="transmembrane region" description="Helical" evidence="1">
    <location>
        <begin position="242"/>
        <end position="263"/>
    </location>
</feature>
<name>A0ABW2DET7_9BACT</name>
<keyword evidence="1" id="KW-0472">Membrane</keyword>
<dbReference type="PANTHER" id="PTHR43471">
    <property type="entry name" value="ABC TRANSPORTER PERMEASE"/>
    <property type="match status" value="1"/>
</dbReference>
<keyword evidence="1" id="KW-1133">Transmembrane helix</keyword>
<protein>
    <submittedName>
        <fullName evidence="2">ABC transporter permease</fullName>
    </submittedName>
</protein>